<dbReference type="PROSITE" id="PS00039">
    <property type="entry name" value="DEAD_ATP_HELICASE"/>
    <property type="match status" value="1"/>
</dbReference>
<comment type="catalytic activity">
    <reaction evidence="8">
        <text>ATP + H2O = ADP + phosphate + H(+)</text>
        <dbReference type="Rhea" id="RHEA:13065"/>
        <dbReference type="ChEBI" id="CHEBI:15377"/>
        <dbReference type="ChEBI" id="CHEBI:15378"/>
        <dbReference type="ChEBI" id="CHEBI:30616"/>
        <dbReference type="ChEBI" id="CHEBI:43474"/>
        <dbReference type="ChEBI" id="CHEBI:456216"/>
        <dbReference type="EC" id="3.6.4.13"/>
    </reaction>
</comment>
<evidence type="ECO:0000256" key="3">
    <source>
        <dbReference type="ARBA" id="ARBA00022741"/>
    </source>
</evidence>
<dbReference type="Pfam" id="PF00271">
    <property type="entry name" value="Helicase_C"/>
    <property type="match status" value="1"/>
</dbReference>
<dbReference type="InterPro" id="IPR011545">
    <property type="entry name" value="DEAD/DEAH_box_helicase_dom"/>
</dbReference>
<dbReference type="PROSITE" id="PS51195">
    <property type="entry name" value="Q_MOTIF"/>
    <property type="match status" value="1"/>
</dbReference>
<dbReference type="GO" id="GO:0016787">
    <property type="term" value="F:hydrolase activity"/>
    <property type="evidence" value="ECO:0007669"/>
    <property type="project" value="UniProtKB-KW"/>
</dbReference>
<evidence type="ECO:0000256" key="6">
    <source>
        <dbReference type="ARBA" id="ARBA00022840"/>
    </source>
</evidence>
<name>A0AA37QCD7_9BACT</name>
<keyword evidence="16" id="KW-1185">Reference proteome</keyword>
<dbReference type="CDD" id="cd18787">
    <property type="entry name" value="SF2_C_DEAD"/>
    <property type="match status" value="1"/>
</dbReference>
<evidence type="ECO:0000256" key="5">
    <source>
        <dbReference type="ARBA" id="ARBA00022806"/>
    </source>
</evidence>
<comment type="caution">
    <text evidence="15">The sequence shown here is derived from an EMBL/GenBank/DDBJ whole genome shotgun (WGS) entry which is preliminary data.</text>
</comment>
<evidence type="ECO:0000256" key="7">
    <source>
        <dbReference type="ARBA" id="ARBA00038437"/>
    </source>
</evidence>
<dbReference type="EC" id="3.6.4.13" evidence="1"/>
<dbReference type="SUPFAM" id="SSF52540">
    <property type="entry name" value="P-loop containing nucleoside triphosphate hydrolases"/>
    <property type="match status" value="1"/>
</dbReference>
<feature type="domain" description="Helicase C-terminal" evidence="13">
    <location>
        <begin position="253"/>
        <end position="397"/>
    </location>
</feature>
<dbReference type="SMART" id="SM00487">
    <property type="entry name" value="DEXDc"/>
    <property type="match status" value="1"/>
</dbReference>
<organism evidence="15 16">
    <name type="scientific">Roseisolibacter agri</name>
    <dbReference type="NCBI Taxonomy" id="2014610"/>
    <lineage>
        <taxon>Bacteria</taxon>
        <taxon>Pseudomonadati</taxon>
        <taxon>Gemmatimonadota</taxon>
        <taxon>Gemmatimonadia</taxon>
        <taxon>Gemmatimonadales</taxon>
        <taxon>Gemmatimonadaceae</taxon>
        <taxon>Roseisolibacter</taxon>
    </lineage>
</organism>
<evidence type="ECO:0000256" key="10">
    <source>
        <dbReference type="PROSITE-ProRule" id="PRU00552"/>
    </source>
</evidence>
<dbReference type="InterPro" id="IPR050079">
    <property type="entry name" value="DEAD_box_RNA_helicase"/>
</dbReference>
<protein>
    <recommendedName>
        <fullName evidence="9">DEAD-box ATP-dependent RNA helicase RhpA</fullName>
        <ecNumber evidence="1">3.6.4.13</ecNumber>
    </recommendedName>
</protein>
<reference evidence="15" key="1">
    <citation type="submission" date="2022-08" db="EMBL/GenBank/DDBJ databases">
        <title>Draft genome sequencing of Roseisolibacter agri AW1220.</title>
        <authorList>
            <person name="Tobiishi Y."/>
            <person name="Tonouchi A."/>
        </authorList>
    </citation>
    <scope>NUCLEOTIDE SEQUENCE</scope>
    <source>
        <strain evidence="15">AW1220</strain>
    </source>
</reference>
<feature type="domain" description="DEAD-box RNA helicase Q" evidence="14">
    <location>
        <begin position="25"/>
        <end position="53"/>
    </location>
</feature>
<accession>A0AA37QCD7</accession>
<dbReference type="PROSITE" id="PS51194">
    <property type="entry name" value="HELICASE_CTER"/>
    <property type="match status" value="1"/>
</dbReference>
<dbReference type="FunFam" id="3.40.50.300:FF:000108">
    <property type="entry name" value="ATP-dependent RNA helicase RhlE"/>
    <property type="match status" value="1"/>
</dbReference>
<evidence type="ECO:0000259" key="14">
    <source>
        <dbReference type="PROSITE" id="PS51195"/>
    </source>
</evidence>
<keyword evidence="6 11" id="KW-0067">ATP-binding</keyword>
<dbReference type="GO" id="GO:0005524">
    <property type="term" value="F:ATP binding"/>
    <property type="evidence" value="ECO:0007669"/>
    <property type="project" value="UniProtKB-KW"/>
</dbReference>
<evidence type="ECO:0000256" key="1">
    <source>
        <dbReference type="ARBA" id="ARBA00012552"/>
    </source>
</evidence>
<evidence type="ECO:0000256" key="2">
    <source>
        <dbReference type="ARBA" id="ARBA00022490"/>
    </source>
</evidence>
<dbReference type="GO" id="GO:0042255">
    <property type="term" value="P:ribosome assembly"/>
    <property type="evidence" value="ECO:0007669"/>
    <property type="project" value="UniProtKB-ARBA"/>
</dbReference>
<dbReference type="InterPro" id="IPR001650">
    <property type="entry name" value="Helicase_C-like"/>
</dbReference>
<dbReference type="GO" id="GO:0005829">
    <property type="term" value="C:cytosol"/>
    <property type="evidence" value="ECO:0007669"/>
    <property type="project" value="TreeGrafter"/>
</dbReference>
<comment type="similarity">
    <text evidence="7 11">Belongs to the DEAD box helicase family.</text>
</comment>
<dbReference type="InterPro" id="IPR014001">
    <property type="entry name" value="Helicase_ATP-bd"/>
</dbReference>
<dbReference type="GO" id="GO:0003724">
    <property type="term" value="F:RNA helicase activity"/>
    <property type="evidence" value="ECO:0007669"/>
    <property type="project" value="UniProtKB-EC"/>
</dbReference>
<dbReference type="InterPro" id="IPR000629">
    <property type="entry name" value="RNA-helicase_DEAD-box_CS"/>
</dbReference>
<dbReference type="GO" id="GO:0003676">
    <property type="term" value="F:nucleic acid binding"/>
    <property type="evidence" value="ECO:0007669"/>
    <property type="project" value="InterPro"/>
</dbReference>
<keyword evidence="3 11" id="KW-0547">Nucleotide-binding</keyword>
<dbReference type="CDD" id="cd00268">
    <property type="entry name" value="DEADc"/>
    <property type="match status" value="1"/>
</dbReference>
<dbReference type="AlphaFoldDB" id="A0AA37QCD7"/>
<dbReference type="InterPro" id="IPR044742">
    <property type="entry name" value="DEAD/DEAH_RhlB"/>
</dbReference>
<evidence type="ECO:0000313" key="16">
    <source>
        <dbReference type="Proteomes" id="UP001161325"/>
    </source>
</evidence>
<feature type="domain" description="Helicase ATP-binding" evidence="12">
    <location>
        <begin position="56"/>
        <end position="226"/>
    </location>
</feature>
<keyword evidence="4 11" id="KW-0378">Hydrolase</keyword>
<dbReference type="Proteomes" id="UP001161325">
    <property type="component" value="Unassembled WGS sequence"/>
</dbReference>
<evidence type="ECO:0000256" key="9">
    <source>
        <dbReference type="ARBA" id="ARBA00074363"/>
    </source>
</evidence>
<proteinExistence type="inferred from homology"/>
<evidence type="ECO:0000256" key="4">
    <source>
        <dbReference type="ARBA" id="ARBA00022801"/>
    </source>
</evidence>
<dbReference type="PROSITE" id="PS51192">
    <property type="entry name" value="HELICASE_ATP_BIND_1"/>
    <property type="match status" value="1"/>
</dbReference>
<gene>
    <name evidence="15" type="primary">rhlE1</name>
    <name evidence="15" type="ORF">rosag_06360</name>
</gene>
<dbReference type="SMART" id="SM00490">
    <property type="entry name" value="HELICc"/>
    <property type="match status" value="1"/>
</dbReference>
<keyword evidence="2" id="KW-0963">Cytoplasm</keyword>
<evidence type="ECO:0000256" key="11">
    <source>
        <dbReference type="RuleBase" id="RU000492"/>
    </source>
</evidence>
<dbReference type="EMBL" id="BRXS01000001">
    <property type="protein sequence ID" value="GLC24123.1"/>
    <property type="molecule type" value="Genomic_DNA"/>
</dbReference>
<dbReference type="Gene3D" id="3.40.50.300">
    <property type="entry name" value="P-loop containing nucleotide triphosphate hydrolases"/>
    <property type="match status" value="2"/>
</dbReference>
<keyword evidence="5 11" id="KW-0347">Helicase</keyword>
<dbReference type="PANTHER" id="PTHR47959:SF13">
    <property type="entry name" value="ATP-DEPENDENT RNA HELICASE RHLE"/>
    <property type="match status" value="1"/>
</dbReference>
<dbReference type="Pfam" id="PF00270">
    <property type="entry name" value="DEAD"/>
    <property type="match status" value="1"/>
</dbReference>
<evidence type="ECO:0000256" key="8">
    <source>
        <dbReference type="ARBA" id="ARBA00047984"/>
    </source>
</evidence>
<dbReference type="GO" id="GO:0009266">
    <property type="term" value="P:response to temperature stimulus"/>
    <property type="evidence" value="ECO:0007669"/>
    <property type="project" value="UniProtKB-ARBA"/>
</dbReference>
<dbReference type="InterPro" id="IPR014014">
    <property type="entry name" value="RNA_helicase_DEAD_Q_motif"/>
</dbReference>
<dbReference type="PANTHER" id="PTHR47959">
    <property type="entry name" value="ATP-DEPENDENT RNA HELICASE RHLE-RELATED"/>
    <property type="match status" value="1"/>
</dbReference>
<evidence type="ECO:0000259" key="12">
    <source>
        <dbReference type="PROSITE" id="PS51192"/>
    </source>
</evidence>
<evidence type="ECO:0000313" key="15">
    <source>
        <dbReference type="EMBL" id="GLC24123.1"/>
    </source>
</evidence>
<feature type="short sequence motif" description="Q motif" evidence="10">
    <location>
        <begin position="25"/>
        <end position="53"/>
    </location>
</feature>
<dbReference type="InterPro" id="IPR027417">
    <property type="entry name" value="P-loop_NTPase"/>
</dbReference>
<evidence type="ECO:0000259" key="13">
    <source>
        <dbReference type="PROSITE" id="PS51194"/>
    </source>
</evidence>
<sequence length="402" mass="44058">MHMASILAPTADAPAEAPIAEAPPPTFAELGLAEPILRAVADRGYERPSPIQAQAIPVILRGRDIMGLAQTGTGKTAAFSLPVVHRLLGGPRRTRVLVLTPTRELCLQVEASFRAYSEHAELSVVAVYGGVPYEVQEEALRGGVDVVVATPGRLLDHLEKGNVVFDDLEVLILDEADRMLDMGFAPQINRVVEQIPPYRQTLLFSATMPPEVEALARKYLRKPVVVQVGRRNTATKTVTHAVYPVPRDRKSRLLVELLRKPEMDTVLVFVRTKPNADRVVRHLEGAGITAVAMHGDKTQVQRVQALEDFRSGVVRVLVATDIAQRGLDISNISHVINYDVPEQAEDYVHRIGRTGRAAATGDAYTFMAPDEIATVRLIERVIGQEIPRISVPGYDFGTFVAD</sequence>